<dbReference type="OrthoDB" id="4461979at2"/>
<dbReference type="GO" id="GO:0004519">
    <property type="term" value="F:endonuclease activity"/>
    <property type="evidence" value="ECO:0007669"/>
    <property type="project" value="UniProtKB-KW"/>
</dbReference>
<feature type="domain" description="HNH" evidence="1">
    <location>
        <begin position="164"/>
        <end position="194"/>
    </location>
</feature>
<name>A0A4R8XX04_9MICO</name>
<evidence type="ECO:0000313" key="3">
    <source>
        <dbReference type="Proteomes" id="UP000298433"/>
    </source>
</evidence>
<dbReference type="Proteomes" id="UP000298433">
    <property type="component" value="Unassembled WGS sequence"/>
</dbReference>
<dbReference type="CDD" id="cd00085">
    <property type="entry name" value="HNHc"/>
    <property type="match status" value="1"/>
</dbReference>
<sequence length="222" mass="24833">MPRSRVRTLHTTDCRGCGAPFPHHSRSKAYCSTSCRALYIYAQSKRCLGCKADESQLVVYTSIQVKLDEEERALDFAAAHLACRRKMVDELGPPRICDCKFCTTEAGLPPAISPYSKSSPSKMTRSGNYRKLGPAVYERDGWTCQICFLRILPDVHPSDDLYPNLDHIVGVEDGGDDSIDNLRATHRWCNIMRHGSPYMSDDNTIGGIAIARFSNRLDTLLD</sequence>
<protein>
    <submittedName>
        <fullName evidence="2">HNH endonuclease</fullName>
    </submittedName>
</protein>
<keyword evidence="3" id="KW-1185">Reference proteome</keyword>
<organism evidence="2 3">
    <name type="scientific">Cryobacterium cheniae</name>
    <dbReference type="NCBI Taxonomy" id="1259262"/>
    <lineage>
        <taxon>Bacteria</taxon>
        <taxon>Bacillati</taxon>
        <taxon>Actinomycetota</taxon>
        <taxon>Actinomycetes</taxon>
        <taxon>Micrococcales</taxon>
        <taxon>Microbacteriaceae</taxon>
        <taxon>Cryobacterium</taxon>
    </lineage>
</organism>
<evidence type="ECO:0000313" key="2">
    <source>
        <dbReference type="EMBL" id="TFC83326.1"/>
    </source>
</evidence>
<keyword evidence="2" id="KW-0378">Hydrolase</keyword>
<accession>A0A4R8XX04</accession>
<dbReference type="Pfam" id="PF01844">
    <property type="entry name" value="HNH"/>
    <property type="match status" value="1"/>
</dbReference>
<reference evidence="2 3" key="1">
    <citation type="submission" date="2019-03" db="EMBL/GenBank/DDBJ databases">
        <title>Genomics of glacier-inhabiting Cryobacterium strains.</title>
        <authorList>
            <person name="Liu Q."/>
            <person name="Xin Y.-H."/>
        </authorList>
    </citation>
    <scope>NUCLEOTIDE SEQUENCE [LARGE SCALE GENOMIC DNA]</scope>
    <source>
        <strain evidence="2 3">TMT2-48-2</strain>
    </source>
</reference>
<dbReference type="AlphaFoldDB" id="A0A4R8XX04"/>
<dbReference type="Gene3D" id="1.10.30.50">
    <property type="match status" value="1"/>
</dbReference>
<dbReference type="InterPro" id="IPR003615">
    <property type="entry name" value="HNH_nuc"/>
</dbReference>
<keyword evidence="2" id="KW-0255">Endonuclease</keyword>
<dbReference type="GO" id="GO:0008270">
    <property type="term" value="F:zinc ion binding"/>
    <property type="evidence" value="ECO:0007669"/>
    <property type="project" value="InterPro"/>
</dbReference>
<dbReference type="GO" id="GO:0003676">
    <property type="term" value="F:nucleic acid binding"/>
    <property type="evidence" value="ECO:0007669"/>
    <property type="project" value="InterPro"/>
</dbReference>
<proteinExistence type="predicted"/>
<dbReference type="EMBL" id="SOGN01000016">
    <property type="protein sequence ID" value="TFC83326.1"/>
    <property type="molecule type" value="Genomic_DNA"/>
</dbReference>
<dbReference type="InterPro" id="IPR002711">
    <property type="entry name" value="HNH"/>
</dbReference>
<gene>
    <name evidence="2" type="ORF">E3T23_02865</name>
</gene>
<evidence type="ECO:0000259" key="1">
    <source>
        <dbReference type="Pfam" id="PF01844"/>
    </source>
</evidence>
<comment type="caution">
    <text evidence="2">The sequence shown here is derived from an EMBL/GenBank/DDBJ whole genome shotgun (WGS) entry which is preliminary data.</text>
</comment>
<keyword evidence="2" id="KW-0540">Nuclease</keyword>